<dbReference type="Gene3D" id="2.60.40.1120">
    <property type="entry name" value="Carboxypeptidase-like, regulatory domain"/>
    <property type="match status" value="1"/>
</dbReference>
<dbReference type="AlphaFoldDB" id="A0A9X0U4F2"/>
<comment type="caution">
    <text evidence="1">The sequence shown here is derived from an EMBL/GenBank/DDBJ whole genome shotgun (WGS) entry which is preliminary data.</text>
</comment>
<organism evidence="1 2">
    <name type="scientific">Tunturiibacter gelidiferens</name>
    <dbReference type="NCBI Taxonomy" id="3069689"/>
    <lineage>
        <taxon>Bacteria</taxon>
        <taxon>Pseudomonadati</taxon>
        <taxon>Acidobacteriota</taxon>
        <taxon>Terriglobia</taxon>
        <taxon>Terriglobales</taxon>
        <taxon>Acidobacteriaceae</taxon>
        <taxon>Tunturiibacter</taxon>
    </lineage>
</organism>
<gene>
    <name evidence="1" type="ORF">HDF14_003024</name>
</gene>
<proteinExistence type="predicted"/>
<protein>
    <recommendedName>
        <fullName evidence="3">Carboxypeptidase regulatory-like domain-containing protein</fullName>
    </recommendedName>
</protein>
<sequence length="463" mass="48955">MLTDSEGKFRFEQNTETIANILASKPGFYASPEYGDAGNFYLQSTQLAMPLELRLYPEALLTGVVLAPDGTPLSGISVSAMRSIYDDSARRWMPVGQGQTDSHGNFRIPVPAGQYRLQTRYVLRDRTIGEAVLPVAVPSVSSGDTSQLIRIHSGEEETFELRPAVSPTHTVGISHAGSDRGFMRISARASNGGTLQVNSTAGNGDETRIQLPQGTYTLTARLMASADAAEMAETTITVPDHDISGVILRFSPVPSIPLELVADGSSNADGTPPALSQLGLVLNSEQADSDGGYVGVGPSSKNNQTFFFLAAPGNYRLVGRNSGTWYIKSASYGDSDLLTQNLVVAPGASGIPIRITVSSETGSLQGTVKLNGNPAAAWVYLIPNGPSAQANYTTRSSSTGSYNFAHLPPGSYQAIAFERQHAVDYRTAGSLSPFDNHASSVTINVGDKPTLNLDAVPAAEVIP</sequence>
<accession>A0A9X0U4F2</accession>
<dbReference type="GO" id="GO:0030246">
    <property type="term" value="F:carbohydrate binding"/>
    <property type="evidence" value="ECO:0007669"/>
    <property type="project" value="InterPro"/>
</dbReference>
<dbReference type="Proteomes" id="UP000535182">
    <property type="component" value="Unassembled WGS sequence"/>
</dbReference>
<evidence type="ECO:0000313" key="2">
    <source>
        <dbReference type="Proteomes" id="UP000535182"/>
    </source>
</evidence>
<keyword evidence="2" id="KW-1185">Reference proteome</keyword>
<dbReference type="SUPFAM" id="SSF49452">
    <property type="entry name" value="Starch-binding domain-like"/>
    <property type="match status" value="2"/>
</dbReference>
<evidence type="ECO:0008006" key="3">
    <source>
        <dbReference type="Google" id="ProtNLM"/>
    </source>
</evidence>
<dbReference type="RefSeq" id="WP_183977838.1">
    <property type="nucleotide sequence ID" value="NZ_JACHEB010000006.1"/>
</dbReference>
<evidence type="ECO:0000313" key="1">
    <source>
        <dbReference type="EMBL" id="MBB5329406.1"/>
    </source>
</evidence>
<dbReference type="EMBL" id="JACHEB010000006">
    <property type="protein sequence ID" value="MBB5329406.1"/>
    <property type="molecule type" value="Genomic_DNA"/>
</dbReference>
<reference evidence="1 2" key="1">
    <citation type="submission" date="2020-08" db="EMBL/GenBank/DDBJ databases">
        <title>Genomic Encyclopedia of Type Strains, Phase IV (KMG-V): Genome sequencing to study the core and pangenomes of soil and plant-associated prokaryotes.</title>
        <authorList>
            <person name="Whitman W."/>
        </authorList>
    </citation>
    <scope>NUCLEOTIDE SEQUENCE [LARGE SCALE GENOMIC DNA]</scope>
    <source>
        <strain evidence="1 2">X5P2</strain>
    </source>
</reference>
<dbReference type="InterPro" id="IPR013784">
    <property type="entry name" value="Carb-bd-like_fold"/>
</dbReference>
<name>A0A9X0U4F2_9BACT</name>